<evidence type="ECO:0000256" key="6">
    <source>
        <dbReference type="RuleBase" id="RU365089"/>
    </source>
</evidence>
<evidence type="ECO:0000313" key="9">
    <source>
        <dbReference type="Proteomes" id="UP000657574"/>
    </source>
</evidence>
<dbReference type="GO" id="GO:0004803">
    <property type="term" value="F:transposase activity"/>
    <property type="evidence" value="ECO:0007669"/>
    <property type="project" value="UniProtKB-UniRule"/>
</dbReference>
<evidence type="ECO:0000256" key="1">
    <source>
        <dbReference type="ARBA" id="ARBA00002190"/>
    </source>
</evidence>
<dbReference type="GO" id="GO:0006313">
    <property type="term" value="P:DNA transposition"/>
    <property type="evidence" value="ECO:0007669"/>
    <property type="project" value="UniProtKB-UniRule"/>
</dbReference>
<dbReference type="AlphaFoldDB" id="A0A917KV39"/>
<evidence type="ECO:0000256" key="4">
    <source>
        <dbReference type="ARBA" id="ARBA00023125"/>
    </source>
</evidence>
<protein>
    <recommendedName>
        <fullName evidence="6">Mutator family transposase</fullName>
    </recommendedName>
</protein>
<evidence type="ECO:0000313" key="8">
    <source>
        <dbReference type="EMBL" id="GGJ31349.1"/>
    </source>
</evidence>
<dbReference type="PANTHER" id="PTHR33217">
    <property type="entry name" value="TRANSPOSASE FOR INSERTION SEQUENCE ELEMENT IS1081"/>
    <property type="match status" value="1"/>
</dbReference>
<dbReference type="EMBL" id="BMQA01000016">
    <property type="protein sequence ID" value="GGJ31349.1"/>
    <property type="molecule type" value="Genomic_DNA"/>
</dbReference>
<sequence length="211" mass="22508">MTVMAEDVEDARPAEVPADLLDDQLIGQLADRARAGRLRLTDEGGLLQQLTKKVLQPALEGEITDHLGHEKHGPAGARSGNSRTGVRSKTVLADVGPVEVGVPRDRPGAFEPQVVNKQQRRPSGIDEMALSLSARGMTHSDISAHLAEVYRAGVSKQTISTISCAEFVQFLEFDSAICRAVCSTNAIESVNTRLPGRPGPRALQAAALKSV</sequence>
<dbReference type="Proteomes" id="UP000657574">
    <property type="component" value="Unassembled WGS sequence"/>
</dbReference>
<evidence type="ECO:0000256" key="7">
    <source>
        <dbReference type="SAM" id="MobiDB-lite"/>
    </source>
</evidence>
<dbReference type="PANTHER" id="PTHR33217:SF8">
    <property type="entry name" value="MUTATOR FAMILY TRANSPOSASE"/>
    <property type="match status" value="1"/>
</dbReference>
<keyword evidence="5 6" id="KW-0233">DNA recombination</keyword>
<keyword evidence="4 6" id="KW-0238">DNA-binding</keyword>
<evidence type="ECO:0000256" key="2">
    <source>
        <dbReference type="ARBA" id="ARBA00010961"/>
    </source>
</evidence>
<keyword evidence="6" id="KW-0814">Transposable element</keyword>
<feature type="region of interest" description="Disordered" evidence="7">
    <location>
        <begin position="66"/>
        <end position="85"/>
    </location>
</feature>
<reference evidence="8" key="2">
    <citation type="submission" date="2020-09" db="EMBL/GenBank/DDBJ databases">
        <authorList>
            <person name="Sun Q."/>
            <person name="Ohkuma M."/>
        </authorList>
    </citation>
    <scope>NUCLEOTIDE SEQUENCE</scope>
    <source>
        <strain evidence="8">JCM 3086</strain>
    </source>
</reference>
<reference evidence="8" key="1">
    <citation type="journal article" date="2014" name="Int. J. Syst. Evol. Microbiol.">
        <title>Complete genome sequence of Corynebacterium casei LMG S-19264T (=DSM 44701T), isolated from a smear-ripened cheese.</title>
        <authorList>
            <consortium name="US DOE Joint Genome Institute (JGI-PGF)"/>
            <person name="Walter F."/>
            <person name="Albersmeier A."/>
            <person name="Kalinowski J."/>
            <person name="Ruckert C."/>
        </authorList>
    </citation>
    <scope>NUCLEOTIDE SEQUENCE</scope>
    <source>
        <strain evidence="8">JCM 3086</strain>
    </source>
</reference>
<accession>A0A917KV39</accession>
<evidence type="ECO:0000256" key="5">
    <source>
        <dbReference type="ARBA" id="ARBA00023172"/>
    </source>
</evidence>
<comment type="similarity">
    <text evidence="2 6">Belongs to the transposase mutator family.</text>
</comment>
<dbReference type="GO" id="GO:0003677">
    <property type="term" value="F:DNA binding"/>
    <property type="evidence" value="ECO:0007669"/>
    <property type="project" value="UniProtKB-UniRule"/>
</dbReference>
<dbReference type="Pfam" id="PF00872">
    <property type="entry name" value="Transposase_mut"/>
    <property type="match status" value="1"/>
</dbReference>
<keyword evidence="9" id="KW-1185">Reference proteome</keyword>
<dbReference type="InterPro" id="IPR001207">
    <property type="entry name" value="Transposase_mutator"/>
</dbReference>
<keyword evidence="3 6" id="KW-0815">Transposition</keyword>
<proteinExistence type="inferred from homology"/>
<comment type="function">
    <text evidence="1 6">Required for the transposition of the insertion element.</text>
</comment>
<gene>
    <name evidence="8" type="ORF">GCM10010121_048320</name>
</gene>
<evidence type="ECO:0000256" key="3">
    <source>
        <dbReference type="ARBA" id="ARBA00022578"/>
    </source>
</evidence>
<name>A0A917KV39_9ACTN</name>
<organism evidence="8 9">
    <name type="scientific">Streptomyces brasiliensis</name>
    <dbReference type="NCBI Taxonomy" id="1954"/>
    <lineage>
        <taxon>Bacteria</taxon>
        <taxon>Bacillati</taxon>
        <taxon>Actinomycetota</taxon>
        <taxon>Actinomycetes</taxon>
        <taxon>Kitasatosporales</taxon>
        <taxon>Streptomycetaceae</taxon>
        <taxon>Streptomyces</taxon>
    </lineage>
</organism>
<comment type="caution">
    <text evidence="8">The sequence shown here is derived from an EMBL/GenBank/DDBJ whole genome shotgun (WGS) entry which is preliminary data.</text>
</comment>